<dbReference type="SUPFAM" id="SSF52172">
    <property type="entry name" value="CheY-like"/>
    <property type="match status" value="1"/>
</dbReference>
<feature type="domain" description="Response regulatory" evidence="8">
    <location>
        <begin position="1"/>
        <end position="100"/>
    </location>
</feature>
<evidence type="ECO:0000256" key="3">
    <source>
        <dbReference type="ARBA" id="ARBA00023015"/>
    </source>
</evidence>
<dbReference type="EMBL" id="BMOD01000029">
    <property type="protein sequence ID" value="GGJ54277.1"/>
    <property type="molecule type" value="Genomic_DNA"/>
</dbReference>
<dbReference type="Gene3D" id="6.10.250.690">
    <property type="match status" value="1"/>
</dbReference>
<keyword evidence="4 7" id="KW-0238">DNA-binding</keyword>
<evidence type="ECO:0000259" key="9">
    <source>
        <dbReference type="PROSITE" id="PS51755"/>
    </source>
</evidence>
<evidence type="ECO:0000256" key="1">
    <source>
        <dbReference type="ARBA" id="ARBA00022553"/>
    </source>
</evidence>
<feature type="domain" description="OmpR/PhoB-type" evidence="9">
    <location>
        <begin position="106"/>
        <end position="200"/>
    </location>
</feature>
<feature type="DNA-binding region" description="OmpR/PhoB-type" evidence="7">
    <location>
        <begin position="106"/>
        <end position="200"/>
    </location>
</feature>
<dbReference type="InterPro" id="IPR036388">
    <property type="entry name" value="WH-like_DNA-bd_sf"/>
</dbReference>
<dbReference type="CDD" id="cd00383">
    <property type="entry name" value="trans_reg_C"/>
    <property type="match status" value="1"/>
</dbReference>
<name>A0ABQ2DDA3_9DEIO</name>
<dbReference type="Gene3D" id="3.40.50.2300">
    <property type="match status" value="1"/>
</dbReference>
<dbReference type="SUPFAM" id="SSF46894">
    <property type="entry name" value="C-terminal effector domain of the bipartite response regulators"/>
    <property type="match status" value="1"/>
</dbReference>
<dbReference type="Pfam" id="PF00486">
    <property type="entry name" value="Trans_reg_C"/>
    <property type="match status" value="1"/>
</dbReference>
<dbReference type="PANTHER" id="PTHR48111">
    <property type="entry name" value="REGULATOR OF RPOS"/>
    <property type="match status" value="1"/>
</dbReference>
<accession>A0ABQ2DDA3</accession>
<sequence>MMQSYLKGQEYQVMAAHTGKSALEQVSQADLVILDVILPDMSGYEVLTHIRENHLRAKVIMLSTLSDTPFKVRGLKSGADDYLGKPFDLTELEARIQALLRQNFNPLESTTGSLRISKVDQCVYIAQKKIDLSKQETELLWYMAEHPEKSHSRQELLDNVWSSDFQGGERIIDVMVVSLRKKLGNKVIQTVRGVGYQLHPEEAGK</sequence>
<dbReference type="PANTHER" id="PTHR48111:SF22">
    <property type="entry name" value="REGULATOR OF RPOS"/>
    <property type="match status" value="1"/>
</dbReference>
<proteinExistence type="predicted"/>
<dbReference type="InterPro" id="IPR039420">
    <property type="entry name" value="WalR-like"/>
</dbReference>
<evidence type="ECO:0000256" key="6">
    <source>
        <dbReference type="PROSITE-ProRule" id="PRU00169"/>
    </source>
</evidence>
<keyword evidence="3" id="KW-0805">Transcription regulation</keyword>
<dbReference type="Pfam" id="PF00072">
    <property type="entry name" value="Response_reg"/>
    <property type="match status" value="1"/>
</dbReference>
<dbReference type="GO" id="GO:0003677">
    <property type="term" value="F:DNA binding"/>
    <property type="evidence" value="ECO:0007669"/>
    <property type="project" value="UniProtKB-KW"/>
</dbReference>
<gene>
    <name evidence="10" type="ORF">GCM10008938_45460</name>
</gene>
<evidence type="ECO:0000256" key="2">
    <source>
        <dbReference type="ARBA" id="ARBA00023012"/>
    </source>
</evidence>
<protein>
    <submittedName>
        <fullName evidence="10">DNA-binding response regulator</fullName>
    </submittedName>
</protein>
<comment type="caution">
    <text evidence="10">The sequence shown here is derived from an EMBL/GenBank/DDBJ whole genome shotgun (WGS) entry which is preliminary data.</text>
</comment>
<reference evidence="11" key="1">
    <citation type="journal article" date="2019" name="Int. J. Syst. Evol. Microbiol.">
        <title>The Global Catalogue of Microorganisms (GCM) 10K type strain sequencing project: providing services to taxonomists for standard genome sequencing and annotation.</title>
        <authorList>
            <consortium name="The Broad Institute Genomics Platform"/>
            <consortium name="The Broad Institute Genome Sequencing Center for Infectious Disease"/>
            <person name="Wu L."/>
            <person name="Ma J."/>
        </authorList>
    </citation>
    <scope>NUCLEOTIDE SEQUENCE [LARGE SCALE GENOMIC DNA]</scope>
    <source>
        <strain evidence="11">JCM 14370</strain>
    </source>
</reference>
<evidence type="ECO:0000256" key="5">
    <source>
        <dbReference type="ARBA" id="ARBA00023163"/>
    </source>
</evidence>
<dbReference type="InterPro" id="IPR016032">
    <property type="entry name" value="Sig_transdc_resp-reg_C-effctor"/>
</dbReference>
<evidence type="ECO:0000313" key="10">
    <source>
        <dbReference type="EMBL" id="GGJ54277.1"/>
    </source>
</evidence>
<keyword evidence="11" id="KW-1185">Reference proteome</keyword>
<keyword evidence="5" id="KW-0804">Transcription</keyword>
<dbReference type="PROSITE" id="PS51755">
    <property type="entry name" value="OMPR_PHOB"/>
    <property type="match status" value="1"/>
</dbReference>
<dbReference type="Gene3D" id="1.10.10.10">
    <property type="entry name" value="Winged helix-like DNA-binding domain superfamily/Winged helix DNA-binding domain"/>
    <property type="match status" value="1"/>
</dbReference>
<dbReference type="Proteomes" id="UP000632222">
    <property type="component" value="Unassembled WGS sequence"/>
</dbReference>
<evidence type="ECO:0000259" key="8">
    <source>
        <dbReference type="PROSITE" id="PS50110"/>
    </source>
</evidence>
<evidence type="ECO:0000313" key="11">
    <source>
        <dbReference type="Proteomes" id="UP000632222"/>
    </source>
</evidence>
<keyword evidence="1 6" id="KW-0597">Phosphoprotein</keyword>
<feature type="modified residue" description="4-aspartylphosphate" evidence="6">
    <location>
        <position position="35"/>
    </location>
</feature>
<keyword evidence="2" id="KW-0902">Two-component regulatory system</keyword>
<organism evidence="10 11">
    <name type="scientific">Deinococcus roseus</name>
    <dbReference type="NCBI Taxonomy" id="392414"/>
    <lineage>
        <taxon>Bacteria</taxon>
        <taxon>Thermotogati</taxon>
        <taxon>Deinococcota</taxon>
        <taxon>Deinococci</taxon>
        <taxon>Deinococcales</taxon>
        <taxon>Deinococcaceae</taxon>
        <taxon>Deinococcus</taxon>
    </lineage>
</organism>
<dbReference type="InterPro" id="IPR011006">
    <property type="entry name" value="CheY-like_superfamily"/>
</dbReference>
<dbReference type="SMART" id="SM00862">
    <property type="entry name" value="Trans_reg_C"/>
    <property type="match status" value="1"/>
</dbReference>
<dbReference type="PROSITE" id="PS50110">
    <property type="entry name" value="RESPONSE_REGULATORY"/>
    <property type="match status" value="1"/>
</dbReference>
<dbReference type="InterPro" id="IPR001789">
    <property type="entry name" value="Sig_transdc_resp-reg_receiver"/>
</dbReference>
<evidence type="ECO:0000256" key="7">
    <source>
        <dbReference type="PROSITE-ProRule" id="PRU01091"/>
    </source>
</evidence>
<dbReference type="SMART" id="SM00448">
    <property type="entry name" value="REC"/>
    <property type="match status" value="1"/>
</dbReference>
<evidence type="ECO:0000256" key="4">
    <source>
        <dbReference type="ARBA" id="ARBA00023125"/>
    </source>
</evidence>
<dbReference type="InterPro" id="IPR001867">
    <property type="entry name" value="OmpR/PhoB-type_DNA-bd"/>
</dbReference>